<dbReference type="PROSITE" id="PS50830">
    <property type="entry name" value="TNASE_3"/>
    <property type="match status" value="1"/>
</dbReference>
<evidence type="ECO:0000259" key="1">
    <source>
        <dbReference type="PROSITE" id="PS50830"/>
    </source>
</evidence>
<proteinExistence type="predicted"/>
<accession>A0A4S1WZM5</accession>
<dbReference type="RefSeq" id="WP_135965557.1">
    <property type="nucleotide sequence ID" value="NZ_SRXT01000009.1"/>
</dbReference>
<dbReference type="AlphaFoldDB" id="A0A4S1WZM5"/>
<dbReference type="Pfam" id="PF00565">
    <property type="entry name" value="SNase"/>
    <property type="match status" value="1"/>
</dbReference>
<evidence type="ECO:0000313" key="2">
    <source>
        <dbReference type="EMBL" id="TGX49064.1"/>
    </source>
</evidence>
<dbReference type="OrthoDB" id="9805504at2"/>
<dbReference type="InterPro" id="IPR035437">
    <property type="entry name" value="SNase_OB-fold_sf"/>
</dbReference>
<comment type="caution">
    <text evidence="2">The sequence shown here is derived from an EMBL/GenBank/DDBJ whole genome shotgun (WGS) entry which is preliminary data.</text>
</comment>
<dbReference type="InterPro" id="IPR016071">
    <property type="entry name" value="Staphylococal_nuclease_OB-fold"/>
</dbReference>
<protein>
    <submittedName>
        <fullName evidence="2">Thermonuclease family protein</fullName>
    </submittedName>
</protein>
<organism evidence="2 3">
    <name type="scientific">Sphingomonas gei</name>
    <dbReference type="NCBI Taxonomy" id="1395960"/>
    <lineage>
        <taxon>Bacteria</taxon>
        <taxon>Pseudomonadati</taxon>
        <taxon>Pseudomonadota</taxon>
        <taxon>Alphaproteobacteria</taxon>
        <taxon>Sphingomonadales</taxon>
        <taxon>Sphingomonadaceae</taxon>
        <taxon>Sphingomonas</taxon>
    </lineage>
</organism>
<dbReference type="SUPFAM" id="SSF50199">
    <property type="entry name" value="Staphylococcal nuclease"/>
    <property type="match status" value="1"/>
</dbReference>
<reference evidence="2 3" key="1">
    <citation type="submission" date="2019-04" db="EMBL/GenBank/DDBJ databases">
        <title>Sphingomonas psychrotolerans sp. nov., isolated from soil in the Tianshan Mountains, Xinjiang, China.</title>
        <authorList>
            <person name="Luo Y."/>
            <person name="Sheng H."/>
        </authorList>
    </citation>
    <scope>NUCLEOTIDE SEQUENCE [LARGE SCALE GENOMIC DNA]</scope>
    <source>
        <strain evidence="2 3">ZFGT-11</strain>
    </source>
</reference>
<dbReference type="SMART" id="SM00318">
    <property type="entry name" value="SNc"/>
    <property type="match status" value="1"/>
</dbReference>
<dbReference type="Gene3D" id="2.40.50.90">
    <property type="match status" value="1"/>
</dbReference>
<dbReference type="Proteomes" id="UP000306147">
    <property type="component" value="Unassembled WGS sequence"/>
</dbReference>
<evidence type="ECO:0000313" key="3">
    <source>
        <dbReference type="Proteomes" id="UP000306147"/>
    </source>
</evidence>
<keyword evidence="3" id="KW-1185">Reference proteome</keyword>
<dbReference type="EMBL" id="SRXT01000009">
    <property type="protein sequence ID" value="TGX49064.1"/>
    <property type="molecule type" value="Genomic_DNA"/>
</dbReference>
<name>A0A4S1WZM5_9SPHN</name>
<dbReference type="PROSITE" id="PS51257">
    <property type="entry name" value="PROKAR_LIPOPROTEIN"/>
    <property type="match status" value="1"/>
</dbReference>
<gene>
    <name evidence="2" type="ORF">E5A73_19650</name>
</gene>
<feature type="domain" description="TNase-like" evidence="1">
    <location>
        <begin position="32"/>
        <end position="151"/>
    </location>
</feature>
<sequence>MMRTIFLAALALGSCEAASEVDNDRSFNARTRALDGDTVAVDFRLLGVDAFERRQPCERRGACWQCGKAAQDYAATLLRSKTAQIRLSPSTTYGRPVATVTVDGADLGERLIRAGLALPKAQYLRGDPRRAARYATAFSQAKAAKAGALSGGWIEPSRWRRGERLQCERRPIER</sequence>